<feature type="transmembrane region" description="Helical" evidence="1">
    <location>
        <begin position="6"/>
        <end position="29"/>
    </location>
</feature>
<dbReference type="GO" id="GO:0008137">
    <property type="term" value="F:NADH dehydrogenase (ubiquinone) activity"/>
    <property type="evidence" value="ECO:0007669"/>
    <property type="project" value="InterPro"/>
</dbReference>
<gene>
    <name evidence="2" type="ORF">ENO36_02085</name>
</gene>
<dbReference type="InterPro" id="IPR001457">
    <property type="entry name" value="NADH_UbQ/plastoQ_OxRdtase_su6"/>
</dbReference>
<keyword evidence="1" id="KW-0812">Transmembrane</keyword>
<keyword evidence="1" id="KW-0472">Membrane</keyword>
<dbReference type="InterPro" id="IPR042106">
    <property type="entry name" value="Nuo/plastoQ_OxRdtase_6_NuoJ"/>
</dbReference>
<keyword evidence="1" id="KW-1133">Transmembrane helix</keyword>
<dbReference type="Pfam" id="PF00499">
    <property type="entry name" value="Oxidored_q3"/>
    <property type="match status" value="1"/>
</dbReference>
<protein>
    <submittedName>
        <fullName evidence="2">NADH-quinone oxidoreductase subunit J</fullName>
    </submittedName>
</protein>
<comment type="caution">
    <text evidence="2">The sequence shown here is derived from an EMBL/GenBank/DDBJ whole genome shotgun (WGS) entry which is preliminary data.</text>
</comment>
<feature type="transmembrane region" description="Helical" evidence="1">
    <location>
        <begin position="96"/>
        <end position="117"/>
    </location>
</feature>
<sequence length="171" mass="18561">MSLLGNVLAWSILFGTIAGSLLATVLALLMIRERSLVYNAFMLAGIGISVAGLISFLGYQVIGAAQLIVYVGASVMFFIISLSMMGDLRVKIQSSYVPLLVGLLASALFYYLITVVIREIGYEVGPTTITTRTFSAFLTSDFFFSIFIIMVTLVFVSIIAIYLAKRKGGEQ</sequence>
<feature type="transmembrane region" description="Helical" evidence="1">
    <location>
        <begin position="36"/>
        <end position="58"/>
    </location>
</feature>
<reference evidence="2" key="1">
    <citation type="journal article" date="2020" name="mSystems">
        <title>Genome- and Community-Level Interaction Insights into Carbon Utilization and Element Cycling Functions of Hydrothermarchaeota in Hydrothermal Sediment.</title>
        <authorList>
            <person name="Zhou Z."/>
            <person name="Liu Y."/>
            <person name="Xu W."/>
            <person name="Pan J."/>
            <person name="Luo Z.H."/>
            <person name="Li M."/>
        </authorList>
    </citation>
    <scope>NUCLEOTIDE SEQUENCE [LARGE SCALE GENOMIC DNA]</scope>
    <source>
        <strain evidence="2">SpSt-1259</strain>
    </source>
</reference>
<dbReference type="AlphaFoldDB" id="A0A7C2UKZ1"/>
<proteinExistence type="predicted"/>
<evidence type="ECO:0000256" key="1">
    <source>
        <dbReference type="SAM" id="Phobius"/>
    </source>
</evidence>
<name>A0A7C2UKZ1_9CREN</name>
<dbReference type="EMBL" id="DSFE01000046">
    <property type="protein sequence ID" value="HEU97630.1"/>
    <property type="molecule type" value="Genomic_DNA"/>
</dbReference>
<organism evidence="2">
    <name type="scientific">Fervidicoccus fontis</name>
    <dbReference type="NCBI Taxonomy" id="683846"/>
    <lineage>
        <taxon>Archaea</taxon>
        <taxon>Thermoproteota</taxon>
        <taxon>Thermoprotei</taxon>
        <taxon>Fervidicoccales</taxon>
        <taxon>Fervidicoccaceae</taxon>
        <taxon>Fervidicoccus</taxon>
    </lineage>
</organism>
<feature type="transmembrane region" description="Helical" evidence="1">
    <location>
        <begin position="142"/>
        <end position="164"/>
    </location>
</feature>
<dbReference type="PANTHER" id="PTHR33269">
    <property type="entry name" value="NADH-UBIQUINONE OXIDOREDUCTASE CHAIN 6"/>
    <property type="match status" value="1"/>
</dbReference>
<feature type="transmembrane region" description="Helical" evidence="1">
    <location>
        <begin position="64"/>
        <end position="84"/>
    </location>
</feature>
<accession>A0A7C2UKZ1</accession>
<evidence type="ECO:0000313" key="2">
    <source>
        <dbReference type="EMBL" id="HEU97630.1"/>
    </source>
</evidence>
<dbReference type="PANTHER" id="PTHR33269:SF17">
    <property type="entry name" value="NADH-UBIQUINONE OXIDOREDUCTASE CHAIN 6"/>
    <property type="match status" value="1"/>
</dbReference>
<dbReference type="Proteomes" id="UP000885664">
    <property type="component" value="Unassembled WGS sequence"/>
</dbReference>
<dbReference type="Gene3D" id="1.20.120.1200">
    <property type="entry name" value="NADH-ubiquinone/plastoquinone oxidoreductase chain 6, subunit NuoJ"/>
    <property type="match status" value="1"/>
</dbReference>